<dbReference type="EMBL" id="CP017258">
    <property type="protein sequence ID" value="AQW87135.1"/>
    <property type="molecule type" value="Genomic_DNA"/>
</dbReference>
<accession>A0A1S6U636</accession>
<proteinExistence type="predicted"/>
<keyword evidence="2" id="KW-1185">Reference proteome</keyword>
<dbReference type="GeneID" id="56565947"/>
<dbReference type="Proteomes" id="UP000190868">
    <property type="component" value="Chromosome"/>
</dbReference>
<evidence type="ECO:0000313" key="1">
    <source>
        <dbReference type="EMBL" id="AQW87135.1"/>
    </source>
</evidence>
<dbReference type="KEGG" id="cpin:CPIN18020_0309"/>
<sequence>MKSILIIALMLFSGCASATKQIVYKDVLVPTKCIAEIPNKPKYESIEDAKGLMEYYLKVEALLLECVK</sequence>
<dbReference type="AlphaFoldDB" id="A0A1S6U636"/>
<dbReference type="RefSeq" id="WP_078422865.1">
    <property type="nucleotide sequence ID" value="NZ_CP017018.1"/>
</dbReference>
<evidence type="ECO:0000313" key="2">
    <source>
        <dbReference type="Proteomes" id="UP000190868"/>
    </source>
</evidence>
<protein>
    <submittedName>
        <fullName evidence="1">Uncharacterized protein</fullName>
    </submittedName>
</protein>
<reference evidence="2" key="1">
    <citation type="submission" date="2016-09" db="EMBL/GenBank/DDBJ databases">
        <title>Comparative genomics of the Campylobacter concisus group.</title>
        <authorList>
            <person name="Miller W.G."/>
            <person name="Yee E."/>
            <person name="Chapman M.H."/>
            <person name="Huynh S."/>
            <person name="Bono J.L."/>
            <person name="On S.L.W."/>
            <person name="StLeger J."/>
            <person name="Foster G."/>
            <person name="Parker C.T."/>
        </authorList>
    </citation>
    <scope>NUCLEOTIDE SEQUENCE [LARGE SCALE GENOMIC DNA]</scope>
    <source>
        <strain evidence="2">RM18021</strain>
    </source>
</reference>
<gene>
    <name evidence="1" type="ORF">CPIN18021_0288</name>
</gene>
<organism evidence="1 2">
    <name type="scientific">Campylobacter pinnipediorum subsp. caledonicus</name>
    <dbReference type="NCBI Taxonomy" id="1874362"/>
    <lineage>
        <taxon>Bacteria</taxon>
        <taxon>Pseudomonadati</taxon>
        <taxon>Campylobacterota</taxon>
        <taxon>Epsilonproteobacteria</taxon>
        <taxon>Campylobacterales</taxon>
        <taxon>Campylobacteraceae</taxon>
        <taxon>Campylobacter</taxon>
    </lineage>
</organism>
<name>A0A1S6U636_9BACT</name>
<dbReference type="PROSITE" id="PS51257">
    <property type="entry name" value="PROKAR_LIPOPROTEIN"/>
    <property type="match status" value="1"/>
</dbReference>